<dbReference type="PROSITE" id="PS50263">
    <property type="entry name" value="CN_HYDROLASE"/>
    <property type="match status" value="1"/>
</dbReference>
<dbReference type="InterPro" id="IPR039703">
    <property type="entry name" value="Nta1"/>
</dbReference>
<keyword evidence="4" id="KW-1185">Reference proteome</keyword>
<dbReference type="GO" id="GO:0030163">
    <property type="term" value="P:protein catabolic process"/>
    <property type="evidence" value="ECO:0007669"/>
    <property type="project" value="TreeGrafter"/>
</dbReference>
<gene>
    <name evidence="3" type="ORF">NKR19_g3053</name>
</gene>
<feature type="region of interest" description="Disordered" evidence="1">
    <location>
        <begin position="346"/>
        <end position="372"/>
    </location>
</feature>
<name>A0AA38VZB2_9PEZI</name>
<dbReference type="GO" id="GO:0008418">
    <property type="term" value="F:protein-N-terminal asparagine amidohydrolase activity"/>
    <property type="evidence" value="ECO:0007669"/>
    <property type="project" value="InterPro"/>
</dbReference>
<dbReference type="PANTHER" id="PTHR11750">
    <property type="entry name" value="PROTEIN N-TERMINAL AMIDASE"/>
    <property type="match status" value="1"/>
</dbReference>
<protein>
    <submittedName>
        <fullName evidence="3">Carbon-nitrogen hydrolase</fullName>
    </submittedName>
</protein>
<dbReference type="Gene3D" id="3.60.110.10">
    <property type="entry name" value="Carbon-nitrogen hydrolase"/>
    <property type="match status" value="1"/>
</dbReference>
<feature type="region of interest" description="Disordered" evidence="1">
    <location>
        <begin position="580"/>
        <end position="643"/>
    </location>
</feature>
<organism evidence="3 4">
    <name type="scientific">Coniochaeta hoffmannii</name>
    <dbReference type="NCBI Taxonomy" id="91930"/>
    <lineage>
        <taxon>Eukaryota</taxon>
        <taxon>Fungi</taxon>
        <taxon>Dikarya</taxon>
        <taxon>Ascomycota</taxon>
        <taxon>Pezizomycotina</taxon>
        <taxon>Sordariomycetes</taxon>
        <taxon>Sordariomycetidae</taxon>
        <taxon>Coniochaetales</taxon>
        <taxon>Coniochaetaceae</taxon>
        <taxon>Coniochaeta</taxon>
    </lineage>
</organism>
<dbReference type="InterPro" id="IPR036526">
    <property type="entry name" value="C-N_Hydrolase_sf"/>
</dbReference>
<dbReference type="PANTHER" id="PTHR11750:SF26">
    <property type="entry name" value="PROTEIN N-TERMINAL AMIDASE"/>
    <property type="match status" value="1"/>
</dbReference>
<dbReference type="SUPFAM" id="SSF56317">
    <property type="entry name" value="Carbon-nitrogen hydrolase"/>
    <property type="match status" value="1"/>
</dbReference>
<dbReference type="Proteomes" id="UP001174691">
    <property type="component" value="Unassembled WGS sequence"/>
</dbReference>
<dbReference type="Pfam" id="PF00795">
    <property type="entry name" value="CN_hydrolase"/>
    <property type="match status" value="1"/>
</dbReference>
<dbReference type="AlphaFoldDB" id="A0AA38VZB2"/>
<dbReference type="InterPro" id="IPR003010">
    <property type="entry name" value="C-N_Hydrolase"/>
</dbReference>
<evidence type="ECO:0000256" key="1">
    <source>
        <dbReference type="SAM" id="MobiDB-lite"/>
    </source>
</evidence>
<proteinExistence type="predicted"/>
<comment type="caution">
    <text evidence="3">The sequence shown here is derived from an EMBL/GenBank/DDBJ whole genome shotgun (WGS) entry which is preliminary data.</text>
</comment>
<sequence>MRIACLQFAPQVGDTDNNLNRADAVLNKAKPEELEALDLLVLPEMAFSGYNFKSLQQIHPFLEPSGSGISSLWARTTALKFNTKVIVGYPEKVDVRHKWPASPEYYDSAIMVNGEGENVLNYRKRFLYKTDETWALEGNGGFYNGKIPGLGNTVVGICMDLNPYRFESPWNAFEFGFHALEVEPELIIVTMAWVTRQDNREFSRRLAEPDMETLTYWVQRLEPLISAELSKETVVVFCNRCGQEGDSLYAGTSAIIGIKGGEVNVYALAGRGTKEFLMADTSNPPFAKLIQGEAEPISPGLMTWPPTPSLLSPTPSGTATANTARNIAPSNGIAPPRCVPAPLPRIATSNQPRRDRPSPRIQIPDFGTHAFSGGIRRMGTVSESPNTIPTPEAPSPTPLALRPKLIIPEPEIAFGDSRKPSPYPHDDFLSQQFRFFGRQHQPFTPVPPEEDPAQARYYWRPSDTLLNTPLDFTSAFSPDADSGPKINDLGPLTPYPGSDIPVLFRRPRHDVKAREAAKAQPVTTEQPKTSCRAQLHSPAITRLVPHGRRTLLSTASNPPRTTAAVEHLYHPVGSARRLQMAEKPVTQNATEESGSEVAGDVLPKLPNPVDSPGCTSDEARPISRGRPRWSARDPPPPYSETENNRLVVHVQLKQPPKQAPSANPPLVPRQVSITRMQSSSGLVGIRFATPDDEIIAIEEYIDPVCNMHSKRSASASAISHKIPSIEDGRAIVGMRAKLPPPPPVAVLDLTDDAPDRRVTVFRTPSVLGGSVKTTVIDLPPLYTGSGVSVLTPPLSAVFEMMSPTSPDFQTSGNNTPFAPNFHQTFDLTPRAMAVVQQFASIAKRIDTPFSPLACIDCDHEKSVDKPLKTGPLERVKFVEEDMPKALLSGLGVTPLLRKRRSW</sequence>
<dbReference type="GO" id="GO:0070773">
    <property type="term" value="F:protein-N-terminal glutamine amidohydrolase activity"/>
    <property type="evidence" value="ECO:0007669"/>
    <property type="project" value="InterPro"/>
</dbReference>
<evidence type="ECO:0000313" key="4">
    <source>
        <dbReference type="Proteomes" id="UP001174691"/>
    </source>
</evidence>
<keyword evidence="3" id="KW-0378">Hydrolase</keyword>
<dbReference type="EMBL" id="JANBVN010000032">
    <property type="protein sequence ID" value="KAJ9160684.1"/>
    <property type="molecule type" value="Genomic_DNA"/>
</dbReference>
<evidence type="ECO:0000259" key="2">
    <source>
        <dbReference type="PROSITE" id="PS50263"/>
    </source>
</evidence>
<evidence type="ECO:0000313" key="3">
    <source>
        <dbReference type="EMBL" id="KAJ9160684.1"/>
    </source>
</evidence>
<reference evidence="3" key="1">
    <citation type="submission" date="2022-07" db="EMBL/GenBank/DDBJ databases">
        <title>Fungi with potential for degradation of polypropylene.</title>
        <authorList>
            <person name="Gostincar C."/>
        </authorList>
    </citation>
    <scope>NUCLEOTIDE SEQUENCE</scope>
    <source>
        <strain evidence="3">EXF-13287</strain>
    </source>
</reference>
<accession>A0AA38VZB2</accession>
<dbReference type="CDD" id="cd07566">
    <property type="entry name" value="ScNTA1_like"/>
    <property type="match status" value="1"/>
</dbReference>
<feature type="domain" description="CN hydrolase" evidence="2">
    <location>
        <begin position="1"/>
        <end position="283"/>
    </location>
</feature>